<dbReference type="EMBL" id="MT143206">
    <property type="protein sequence ID" value="QJA94138.1"/>
    <property type="molecule type" value="Genomic_DNA"/>
</dbReference>
<sequence length="84" mass="9742">MLIGADWKIDSDELNVTIYKRSRVREKDGRPAHDNWYPQGYFSNPKNALQWLVNHKVTGTGMKDMKTVVKMIDEVHELIASLKI</sequence>
<proteinExistence type="predicted"/>
<accession>A0A6M3LMB9</accession>
<evidence type="ECO:0000313" key="1">
    <source>
        <dbReference type="EMBL" id="QJA94138.1"/>
    </source>
</evidence>
<organism evidence="1">
    <name type="scientific">viral metagenome</name>
    <dbReference type="NCBI Taxonomy" id="1070528"/>
    <lineage>
        <taxon>unclassified sequences</taxon>
        <taxon>metagenomes</taxon>
        <taxon>organismal metagenomes</taxon>
    </lineage>
</organism>
<gene>
    <name evidence="1" type="ORF">MM415B03961_0008</name>
</gene>
<reference evidence="1" key="1">
    <citation type="submission" date="2020-03" db="EMBL/GenBank/DDBJ databases">
        <title>The deep terrestrial virosphere.</title>
        <authorList>
            <person name="Holmfeldt K."/>
            <person name="Nilsson E."/>
            <person name="Simone D."/>
            <person name="Lopez-Fernandez M."/>
            <person name="Wu X."/>
            <person name="de Brujin I."/>
            <person name="Lundin D."/>
            <person name="Andersson A."/>
            <person name="Bertilsson S."/>
            <person name="Dopson M."/>
        </authorList>
    </citation>
    <scope>NUCLEOTIDE SEQUENCE</scope>
    <source>
        <strain evidence="1">MM415B03961</strain>
    </source>
</reference>
<protein>
    <submittedName>
        <fullName evidence="1">Uncharacterized protein</fullName>
    </submittedName>
</protein>
<name>A0A6M3LMB9_9ZZZZ</name>
<dbReference type="AlphaFoldDB" id="A0A6M3LMB9"/>